<protein>
    <recommendedName>
        <fullName evidence="3">GlcNAc-PI de-N-acetylase</fullName>
    </recommendedName>
</protein>
<dbReference type="STRING" id="1797472.A2215_02105"/>
<sequence>MFHLETENFDKFPHSAVMERIKSKVVKKIHADRVLVLSPHPDDDVLGCGGLLSMLANSGSHIKSLYIFDGASGNRAGKRDIGLIERREIESMSAAKIIKISEVNFLRVKEGMGASSVGRRIYEEIRTGHWDLVLYPASTEWNKDHINVSLAATAAIKRLPKRMEAWGYNVWGLSEPKIVVPIDKEIKIKIEAAKEHKSQLKVKNYEDAIISANRYLGEMLGVSKYVEIYSKYNG</sequence>
<comment type="caution">
    <text evidence="1">The sequence shown here is derived from an EMBL/GenBank/DDBJ whole genome shotgun (WGS) entry which is preliminary data.</text>
</comment>
<dbReference type="Gene3D" id="3.40.50.10320">
    <property type="entry name" value="LmbE-like"/>
    <property type="match status" value="1"/>
</dbReference>
<evidence type="ECO:0000313" key="2">
    <source>
        <dbReference type="Proteomes" id="UP000178583"/>
    </source>
</evidence>
<proteinExistence type="predicted"/>
<dbReference type="InterPro" id="IPR003737">
    <property type="entry name" value="GlcNAc_PI_deacetylase-related"/>
</dbReference>
<dbReference type="AlphaFoldDB" id="A0A1F5E3H5"/>
<dbReference type="EMBL" id="MEZY01000058">
    <property type="protein sequence ID" value="OGD61908.1"/>
    <property type="molecule type" value="Genomic_DNA"/>
</dbReference>
<reference evidence="1 2" key="1">
    <citation type="journal article" date="2016" name="Nat. Commun.">
        <title>Thousands of microbial genomes shed light on interconnected biogeochemical processes in an aquifer system.</title>
        <authorList>
            <person name="Anantharaman K."/>
            <person name="Brown C.T."/>
            <person name="Hug L.A."/>
            <person name="Sharon I."/>
            <person name="Castelle C.J."/>
            <person name="Probst A.J."/>
            <person name="Thomas B.C."/>
            <person name="Singh A."/>
            <person name="Wilkins M.J."/>
            <person name="Karaoz U."/>
            <person name="Brodie E.L."/>
            <person name="Williams K.H."/>
            <person name="Hubbard S.S."/>
            <person name="Banfield J.F."/>
        </authorList>
    </citation>
    <scope>NUCLEOTIDE SEQUENCE [LARGE SCALE GENOMIC DNA]</scope>
</reference>
<accession>A0A1F5E3H5</accession>
<name>A0A1F5E3H5_9BACT</name>
<organism evidence="1 2">
    <name type="scientific">Candidatus Berkelbacteria bacterium RIFOXYA2_FULL_43_10</name>
    <dbReference type="NCBI Taxonomy" id="1797472"/>
    <lineage>
        <taxon>Bacteria</taxon>
        <taxon>Candidatus Berkelbacteria</taxon>
    </lineage>
</organism>
<evidence type="ECO:0000313" key="1">
    <source>
        <dbReference type="EMBL" id="OGD61908.1"/>
    </source>
</evidence>
<gene>
    <name evidence="1" type="ORF">A2215_02105</name>
</gene>
<dbReference type="InterPro" id="IPR024078">
    <property type="entry name" value="LmbE-like_dom_sf"/>
</dbReference>
<evidence type="ECO:0008006" key="3">
    <source>
        <dbReference type="Google" id="ProtNLM"/>
    </source>
</evidence>
<dbReference type="Pfam" id="PF02585">
    <property type="entry name" value="PIG-L"/>
    <property type="match status" value="1"/>
</dbReference>
<dbReference type="Proteomes" id="UP000178583">
    <property type="component" value="Unassembled WGS sequence"/>
</dbReference>
<dbReference type="SUPFAM" id="SSF102588">
    <property type="entry name" value="LmbE-like"/>
    <property type="match status" value="1"/>
</dbReference>